<sequence length="368" mass="42733">MKQSEIQNRADFSNVRYAQCWEDSKLLVGALDPAGRDCLSIGSAGDNSFALLAAGAAHVTAVEMNPAQIACIQLRREAYLHLTHVEFLELIGSRPCNHRFDLYRRCRGGLEPDVQAFWDAKKEIIENGIGGCGKFENYFRLFRNYVLPLAHRKSRVNQLLIPRDHGGRIQFYDKVWNHWRWRAIFQLFFSRKTMGALGRDREFFKYVEGSVADRILARTKHALVELEPSANPYLHWILTGTHGSHLPEALEEKNFHLIRSALEQGRFRILNQPIEALFEQEPERRYDAYNLSDIFEYMNEENTGSLLEKIVEVSNPGARLAYWNMLAPRSRPERLSNKLKLLPELAEQLFQQDRAFFYSRFVVEEVVR</sequence>
<dbReference type="RefSeq" id="WP_200269284.1">
    <property type="nucleotide sequence ID" value="NZ_JAENIJ010000009.1"/>
</dbReference>
<reference evidence="1" key="1">
    <citation type="submission" date="2021-01" db="EMBL/GenBank/DDBJ databases">
        <title>Modified the classification status of verrucomicrobia.</title>
        <authorList>
            <person name="Feng X."/>
        </authorList>
    </citation>
    <scope>NUCLEOTIDE SEQUENCE</scope>
    <source>
        <strain evidence="1">KCTC 22041</strain>
    </source>
</reference>
<dbReference type="InterPro" id="IPR021829">
    <property type="entry name" value="DUF3419"/>
</dbReference>
<dbReference type="EMBL" id="JAENIJ010000009">
    <property type="protein sequence ID" value="MBK1882289.1"/>
    <property type="molecule type" value="Genomic_DNA"/>
</dbReference>
<gene>
    <name evidence="1" type="ORF">JIN85_07680</name>
</gene>
<dbReference type="InterPro" id="IPR029063">
    <property type="entry name" value="SAM-dependent_MTases_sf"/>
</dbReference>
<dbReference type="Proteomes" id="UP000603141">
    <property type="component" value="Unassembled WGS sequence"/>
</dbReference>
<protein>
    <submittedName>
        <fullName evidence="1">DUF3419 family protein</fullName>
    </submittedName>
</protein>
<evidence type="ECO:0000313" key="2">
    <source>
        <dbReference type="Proteomes" id="UP000603141"/>
    </source>
</evidence>
<proteinExistence type="predicted"/>
<comment type="caution">
    <text evidence="1">The sequence shown here is derived from an EMBL/GenBank/DDBJ whole genome shotgun (WGS) entry which is preliminary data.</text>
</comment>
<dbReference type="PANTHER" id="PTHR47473">
    <property type="entry name" value="BTA1P"/>
    <property type="match status" value="1"/>
</dbReference>
<dbReference type="PANTHER" id="PTHR47473:SF1">
    <property type="entry name" value="METHYLTRANSFERASE DOMAIN-CONTAINING PROTEIN"/>
    <property type="match status" value="1"/>
</dbReference>
<name>A0A934VWA4_9BACT</name>
<dbReference type="Pfam" id="PF11899">
    <property type="entry name" value="DUF3419"/>
    <property type="match status" value="1"/>
</dbReference>
<evidence type="ECO:0000313" key="1">
    <source>
        <dbReference type="EMBL" id="MBK1882289.1"/>
    </source>
</evidence>
<dbReference type="AlphaFoldDB" id="A0A934VWA4"/>
<dbReference type="SUPFAM" id="SSF53335">
    <property type="entry name" value="S-adenosyl-L-methionine-dependent methyltransferases"/>
    <property type="match status" value="1"/>
</dbReference>
<accession>A0A934VWA4</accession>
<organism evidence="1 2">
    <name type="scientific">Luteolibacter pohnpeiensis</name>
    <dbReference type="NCBI Taxonomy" id="454153"/>
    <lineage>
        <taxon>Bacteria</taxon>
        <taxon>Pseudomonadati</taxon>
        <taxon>Verrucomicrobiota</taxon>
        <taxon>Verrucomicrobiia</taxon>
        <taxon>Verrucomicrobiales</taxon>
        <taxon>Verrucomicrobiaceae</taxon>
        <taxon>Luteolibacter</taxon>
    </lineage>
</organism>
<keyword evidence="2" id="KW-1185">Reference proteome</keyword>